<dbReference type="GO" id="GO:0005737">
    <property type="term" value="C:cytoplasm"/>
    <property type="evidence" value="ECO:0007669"/>
    <property type="project" value="TreeGrafter"/>
</dbReference>
<evidence type="ECO:0000313" key="12">
    <source>
        <dbReference type="EMBL" id="EYE95373.1"/>
    </source>
</evidence>
<dbReference type="PANTHER" id="PTHR12960">
    <property type="entry name" value="GLE-1-RELATED"/>
    <property type="match status" value="1"/>
</dbReference>
<dbReference type="Proteomes" id="UP000019804">
    <property type="component" value="Unassembled WGS sequence"/>
</dbReference>
<accession>A0A017SEC0</accession>
<keyword evidence="3" id="KW-0813">Transport</keyword>
<dbReference type="GO" id="GO:0000822">
    <property type="term" value="F:inositol hexakisphosphate binding"/>
    <property type="evidence" value="ECO:0007669"/>
    <property type="project" value="TreeGrafter"/>
</dbReference>
<proteinExistence type="inferred from homology"/>
<dbReference type="GeneID" id="63701474"/>
<keyword evidence="8" id="KW-0539">Nucleus</keyword>
<protein>
    <recommendedName>
        <fullName evidence="9">mRNA export factor GLE1</fullName>
    </recommendedName>
    <alternativeName>
        <fullName evidence="10">Nucleoporin GLE1</fullName>
    </alternativeName>
</protein>
<evidence type="ECO:0000256" key="5">
    <source>
        <dbReference type="ARBA" id="ARBA00022927"/>
    </source>
</evidence>
<dbReference type="HOGENOM" id="CLU_018821_1_0_1"/>
<organism evidence="12 13">
    <name type="scientific">Aspergillus ruber (strain CBS 135680)</name>
    <dbReference type="NCBI Taxonomy" id="1388766"/>
    <lineage>
        <taxon>Eukaryota</taxon>
        <taxon>Fungi</taxon>
        <taxon>Dikarya</taxon>
        <taxon>Ascomycota</taxon>
        <taxon>Pezizomycotina</taxon>
        <taxon>Eurotiomycetes</taxon>
        <taxon>Eurotiomycetidae</taxon>
        <taxon>Eurotiales</taxon>
        <taxon>Aspergillaceae</taxon>
        <taxon>Aspergillus</taxon>
        <taxon>Aspergillus subgen. Aspergillus</taxon>
    </lineage>
</organism>
<comment type="similarity">
    <text evidence="2">Belongs to the GLE1 family.</text>
</comment>
<keyword evidence="6" id="KW-0811">Translocation</keyword>
<dbReference type="GO" id="GO:0031369">
    <property type="term" value="F:translation initiation factor binding"/>
    <property type="evidence" value="ECO:0007669"/>
    <property type="project" value="TreeGrafter"/>
</dbReference>
<dbReference type="GO" id="GO:0044614">
    <property type="term" value="C:nuclear pore cytoplasmic filaments"/>
    <property type="evidence" value="ECO:0007669"/>
    <property type="project" value="TreeGrafter"/>
</dbReference>
<evidence type="ECO:0000256" key="1">
    <source>
        <dbReference type="ARBA" id="ARBA00004567"/>
    </source>
</evidence>
<evidence type="ECO:0000256" key="10">
    <source>
        <dbReference type="ARBA" id="ARBA00029983"/>
    </source>
</evidence>
<dbReference type="FunFam" id="1.25.40.510:FF:000004">
    <property type="entry name" value="Putative RNA export mediator Gle1"/>
    <property type="match status" value="1"/>
</dbReference>
<keyword evidence="4" id="KW-0509">mRNA transport</keyword>
<evidence type="ECO:0000256" key="4">
    <source>
        <dbReference type="ARBA" id="ARBA00022816"/>
    </source>
</evidence>
<evidence type="ECO:0000256" key="6">
    <source>
        <dbReference type="ARBA" id="ARBA00023010"/>
    </source>
</evidence>
<dbReference type="EMBL" id="KK088422">
    <property type="protein sequence ID" value="EYE95373.1"/>
    <property type="molecule type" value="Genomic_DNA"/>
</dbReference>
<dbReference type="OrthoDB" id="420884at2759"/>
<evidence type="ECO:0000256" key="8">
    <source>
        <dbReference type="ARBA" id="ARBA00023242"/>
    </source>
</evidence>
<gene>
    <name evidence="12" type="ORF">EURHEDRAFT_515246</name>
</gene>
<keyword evidence="7" id="KW-0906">Nuclear pore complex</keyword>
<evidence type="ECO:0000256" key="3">
    <source>
        <dbReference type="ARBA" id="ARBA00022448"/>
    </source>
</evidence>
<evidence type="ECO:0000256" key="7">
    <source>
        <dbReference type="ARBA" id="ARBA00023132"/>
    </source>
</evidence>
<dbReference type="Gene3D" id="1.25.40.510">
    <property type="entry name" value="GLE1-like"/>
    <property type="match status" value="1"/>
</dbReference>
<comment type="subcellular location">
    <subcellularLocation>
        <location evidence="1">Nucleus</location>
        <location evidence="1">Nuclear pore complex</location>
    </subcellularLocation>
</comment>
<keyword evidence="13" id="KW-1185">Reference proteome</keyword>
<evidence type="ECO:0000256" key="9">
    <source>
        <dbReference type="ARBA" id="ARBA00026227"/>
    </source>
</evidence>
<dbReference type="PANTHER" id="PTHR12960:SF0">
    <property type="entry name" value="MRNA EXPORT FACTOR GLE1"/>
    <property type="match status" value="1"/>
</dbReference>
<dbReference type="GO" id="GO:0005543">
    <property type="term" value="F:phospholipid binding"/>
    <property type="evidence" value="ECO:0007669"/>
    <property type="project" value="TreeGrafter"/>
</dbReference>
<keyword evidence="5" id="KW-0653">Protein transport</keyword>
<evidence type="ECO:0000256" key="2">
    <source>
        <dbReference type="ARBA" id="ARBA00011056"/>
    </source>
</evidence>
<name>A0A017SEC0_ASPRC</name>
<dbReference type="AlphaFoldDB" id="A0A017SEC0"/>
<dbReference type="Pfam" id="PF07817">
    <property type="entry name" value="GLE1"/>
    <property type="match status" value="1"/>
</dbReference>
<dbReference type="InterPro" id="IPR038506">
    <property type="entry name" value="GLE1-like_sf"/>
</dbReference>
<dbReference type="GO" id="GO:0016973">
    <property type="term" value="P:poly(A)+ mRNA export from nucleus"/>
    <property type="evidence" value="ECO:0007669"/>
    <property type="project" value="InterPro"/>
</dbReference>
<feature type="region of interest" description="Disordered" evidence="11">
    <location>
        <begin position="74"/>
        <end position="209"/>
    </location>
</feature>
<dbReference type="GO" id="GO:0015031">
    <property type="term" value="P:protein transport"/>
    <property type="evidence" value="ECO:0007669"/>
    <property type="project" value="UniProtKB-KW"/>
</dbReference>
<evidence type="ECO:0000313" key="13">
    <source>
        <dbReference type="Proteomes" id="UP000019804"/>
    </source>
</evidence>
<dbReference type="InterPro" id="IPR012476">
    <property type="entry name" value="GLE1"/>
</dbReference>
<reference evidence="13" key="1">
    <citation type="journal article" date="2014" name="Nat. Commun.">
        <title>Genomic adaptations of the halophilic Dead Sea filamentous fungus Eurotium rubrum.</title>
        <authorList>
            <person name="Kis-Papo T."/>
            <person name="Weig A.R."/>
            <person name="Riley R."/>
            <person name="Persoh D."/>
            <person name="Salamov A."/>
            <person name="Sun H."/>
            <person name="Lipzen A."/>
            <person name="Wasser S.P."/>
            <person name="Rambold G."/>
            <person name="Grigoriev I.V."/>
            <person name="Nevo E."/>
        </authorList>
    </citation>
    <scope>NUCLEOTIDE SEQUENCE [LARGE SCALE GENOMIC DNA]</scope>
    <source>
        <strain evidence="13">CBS 135680</strain>
    </source>
</reference>
<dbReference type="STRING" id="1388766.A0A017SEC0"/>
<sequence>MGKQVNYPRQLDSPSKQLMLDLVKDLEELRLHNSELKKVKAYERRSFYETLDRIDHEREIQHNAAIDRVAALQGQRREEAEETLRDHLRAEQEERRRKEEEARREKERLEKEKAEILRREQEEAARKEAERKAQEEAKKKAAEETERARRTAQEKQEQKQREQQEEEKRKHEAEAKKAEQDAAQHQENAQRQKQAEKQRQMGGGRQTAEENKAQLRYVELHQHLKSFRQYLKEQAKASPAVKQCMGDMRRSIKKSVGQLREGKGANKTQLQEIKGTLEKAAAIPGPSLDIRQFLAFPPENIANSDGITVPALLIYGLNIFSKALISSLITEASINQGHAEPIGIVAAQIFSQDAFIYNGCHLVDILWAKYRVACPALWGFYGDERTESGRRAVGWKKEGDGTFVSEQGHTDRMTALGAGYAALTLRNFGKTPRKNPFPNQMFWYSMHKILSIPVEHLQETHISLLAAMLRSSAERIVGFFGHVGLVLMRRAIVDIPNTLPRKSMSVNQLKLLKDLYSREKNIII</sequence>
<dbReference type="RefSeq" id="XP_040639061.1">
    <property type="nucleotide sequence ID" value="XM_040786350.1"/>
</dbReference>
<feature type="compositionally biased region" description="Basic and acidic residues" evidence="11">
    <location>
        <begin position="75"/>
        <end position="199"/>
    </location>
</feature>
<evidence type="ECO:0000256" key="11">
    <source>
        <dbReference type="SAM" id="MobiDB-lite"/>
    </source>
</evidence>